<dbReference type="PANTHER" id="PTHR11835">
    <property type="entry name" value="DECARBOXYLATING DEHYDROGENASES-ISOCITRATE, ISOPROPYLMALATE, TARTRATE"/>
    <property type="match status" value="1"/>
</dbReference>
<dbReference type="Proteomes" id="UP000663869">
    <property type="component" value="Unassembled WGS sequence"/>
</dbReference>
<sequence length="653" mass="76180">MEGSLIQLNDLPDEILLIILKKLDNIEVLYSFIGFNKQLDQLVHGSIFTNCLTMTRRSNDSYYPLNGPVFQRFCSQILPKIHHKVKWLNLESSTMKDILLCTNYPNLYGLGLYNINKEYAFRIFTDETPLIHIFQSKISSLVVDIPQKSITGTGNSITDIFTAILTVCSKLEYFRFGPAYCCQLRFQNPPTISSSTLLEMHVRVECFVDCLYLLDGRFDQLQRLSKQIPNLKLFSLRCRWATDKYSELIVPLLHRMFNLVELDLRLVMFGEKRFFDGYDLKYNIISHLLRLNKFVFNISSHLRLNDQIYLSSNEDCQLSFKDIQNNKVISCVDYFSDRKRGQCHIYSYPYQGKRYQSITNNFSYGLFESVREVSLYDERPFEHEFFVKIAKSFPFMEKLTVYNKKAQKNKLHQPSKDDNRHLSIIQYPYLTTLDLNDVHDDYVEQFLLDTKTCLSRTLEVEIDYEPVERVTHNFTRDATRINCAKLLYFCVPSEISIQQQLKDYFPHTKIYYLCVRAPVDFEDIPLSSNVANDEMFERDVMAVQRNGIALKGWFFENSIIDIYSTQLGNIASQNTTYSQCSFTLIDGCREIAAKYPDIKFDIMIINNTCMQLVNRPTQFDVMVTTNLYGNMVSNVCAGFVAGSKYGEHYAIFQ</sequence>
<dbReference type="GO" id="GO:0006102">
    <property type="term" value="P:isocitrate metabolic process"/>
    <property type="evidence" value="ECO:0007669"/>
    <property type="project" value="TreeGrafter"/>
</dbReference>
<dbReference type="GO" id="GO:0005739">
    <property type="term" value="C:mitochondrion"/>
    <property type="evidence" value="ECO:0007669"/>
    <property type="project" value="TreeGrafter"/>
</dbReference>
<dbReference type="EC" id="1.1.1.41" evidence="2"/>
<dbReference type="EMBL" id="CAJOBQ010001070">
    <property type="protein sequence ID" value="CAF4451735.1"/>
    <property type="molecule type" value="Genomic_DNA"/>
</dbReference>
<keyword evidence="3" id="KW-0816">Tricarboxylic acid cycle</keyword>
<accession>A0A820SI88</accession>
<evidence type="ECO:0000259" key="7">
    <source>
        <dbReference type="PROSITE" id="PS50181"/>
    </source>
</evidence>
<name>A0A820SI88_9BILA</name>
<dbReference type="EMBL" id="CAJNYU010001093">
    <property type="protein sequence ID" value="CAF3409691.1"/>
    <property type="molecule type" value="Genomic_DNA"/>
</dbReference>
<keyword evidence="4" id="KW-0560">Oxidoreductase</keyword>
<evidence type="ECO:0000313" key="9">
    <source>
        <dbReference type="EMBL" id="CAF4451735.1"/>
    </source>
</evidence>
<evidence type="ECO:0000313" key="8">
    <source>
        <dbReference type="EMBL" id="CAF3409691.1"/>
    </source>
</evidence>
<evidence type="ECO:0000256" key="1">
    <source>
        <dbReference type="ARBA" id="ARBA00007769"/>
    </source>
</evidence>
<dbReference type="PROSITE" id="PS50181">
    <property type="entry name" value="FBOX"/>
    <property type="match status" value="1"/>
</dbReference>
<organism evidence="9 10">
    <name type="scientific">Rotaria socialis</name>
    <dbReference type="NCBI Taxonomy" id="392032"/>
    <lineage>
        <taxon>Eukaryota</taxon>
        <taxon>Metazoa</taxon>
        <taxon>Spiralia</taxon>
        <taxon>Gnathifera</taxon>
        <taxon>Rotifera</taxon>
        <taxon>Eurotatoria</taxon>
        <taxon>Bdelloidea</taxon>
        <taxon>Philodinida</taxon>
        <taxon>Philodinidae</taxon>
        <taxon>Rotaria</taxon>
    </lineage>
</organism>
<dbReference type="InterPro" id="IPR024084">
    <property type="entry name" value="IsoPropMal-DH-like_dom"/>
</dbReference>
<dbReference type="GO" id="GO:0004449">
    <property type="term" value="F:isocitrate dehydrogenase (NAD+) activity"/>
    <property type="evidence" value="ECO:0007669"/>
    <property type="project" value="UniProtKB-EC"/>
</dbReference>
<gene>
    <name evidence="8" type="ORF">FME351_LOCUS9862</name>
    <name evidence="9" type="ORF">TSG867_LOCUS17048</name>
</gene>
<dbReference type="GO" id="GO:0006099">
    <property type="term" value="P:tricarboxylic acid cycle"/>
    <property type="evidence" value="ECO:0007669"/>
    <property type="project" value="UniProtKB-KW"/>
</dbReference>
<proteinExistence type="inferred from homology"/>
<comment type="caution">
    <text evidence="9">The sequence shown here is derived from an EMBL/GenBank/DDBJ whole genome shotgun (WGS) entry which is preliminary data.</text>
</comment>
<protein>
    <recommendedName>
        <fullName evidence="2">isocitrate dehydrogenase (NAD(+))</fullName>
        <ecNumber evidence="2">1.1.1.41</ecNumber>
    </recommendedName>
    <alternativeName>
        <fullName evidence="6">Isocitric dehydrogenase subunit alpha</fullName>
    </alternativeName>
    <alternativeName>
        <fullName evidence="5">NAD(+)-specific ICDH subunit alpha</fullName>
    </alternativeName>
</protein>
<reference evidence="9" key="1">
    <citation type="submission" date="2021-02" db="EMBL/GenBank/DDBJ databases">
        <authorList>
            <person name="Nowell W R."/>
        </authorList>
    </citation>
    <scope>NUCLEOTIDE SEQUENCE</scope>
</reference>
<dbReference type="InterPro" id="IPR001810">
    <property type="entry name" value="F-box_dom"/>
</dbReference>
<evidence type="ECO:0000256" key="5">
    <source>
        <dbReference type="ARBA" id="ARBA00042642"/>
    </source>
</evidence>
<comment type="similarity">
    <text evidence="1">Belongs to the isocitrate and isopropylmalate dehydrogenases family.</text>
</comment>
<evidence type="ECO:0000256" key="4">
    <source>
        <dbReference type="ARBA" id="ARBA00023002"/>
    </source>
</evidence>
<dbReference type="Pfam" id="PF00180">
    <property type="entry name" value="Iso_dh"/>
    <property type="match status" value="1"/>
</dbReference>
<evidence type="ECO:0000256" key="3">
    <source>
        <dbReference type="ARBA" id="ARBA00022532"/>
    </source>
</evidence>
<dbReference type="Proteomes" id="UP000663862">
    <property type="component" value="Unassembled WGS sequence"/>
</dbReference>
<dbReference type="PANTHER" id="PTHR11835:SF34">
    <property type="entry name" value="ISOCITRATE DEHYDROGENASE [NAD] SUBUNIT ALPHA, MITOCHONDRIAL"/>
    <property type="match status" value="1"/>
</dbReference>
<feature type="domain" description="F-box" evidence="7">
    <location>
        <begin position="5"/>
        <end position="51"/>
    </location>
</feature>
<evidence type="ECO:0000256" key="6">
    <source>
        <dbReference type="ARBA" id="ARBA00042862"/>
    </source>
</evidence>
<dbReference type="SUPFAM" id="SSF53659">
    <property type="entry name" value="Isocitrate/Isopropylmalate dehydrogenase-like"/>
    <property type="match status" value="1"/>
</dbReference>
<evidence type="ECO:0000256" key="2">
    <source>
        <dbReference type="ARBA" id="ARBA00013012"/>
    </source>
</evidence>
<evidence type="ECO:0000313" key="10">
    <source>
        <dbReference type="Proteomes" id="UP000663862"/>
    </source>
</evidence>
<dbReference type="Gene3D" id="3.40.718.10">
    <property type="entry name" value="Isopropylmalate Dehydrogenase"/>
    <property type="match status" value="1"/>
</dbReference>
<dbReference type="AlphaFoldDB" id="A0A820SI88"/>